<gene>
    <name evidence="1" type="ORF">HDG69_001365</name>
</gene>
<keyword evidence="2" id="KW-1185">Reference proteome</keyword>
<name>A0ABX2A4V3_9MICO</name>
<sequence>MTELRSRILSVSQLDRLPEPKPLIEGTVDLGTVSVLAGPPQSLKSFVLLDWASCVATGKAWQGRPVEQRRVLYVAGEGAHGINQRLKAWRVGWRQEILEDRFSLLPNPVHLLNPSDVSELCEVVWEDGYGLVILDTLSKSMAGADENSAKDMSSAVASMYRILAATNGGSVMTAHHTGKDRTTIRGSSALEAGVDTVYTTDGNAAAMTLKRTKRKDGPVEDQLELRFSETQGTRSGTVERRAPVGISQAAESLLSHVTSHYEGVTFTRQQLVDTSGISKSTVYRVVSDLVRCGEILNVGTEQRPAYRRAEQ</sequence>
<dbReference type="RefSeq" id="WP_171782943.1">
    <property type="nucleotide sequence ID" value="NZ_BAAAML010000002.1"/>
</dbReference>
<dbReference type="InterPro" id="IPR027417">
    <property type="entry name" value="P-loop_NTPase"/>
</dbReference>
<organism evidence="1 2">
    <name type="scientific">Isoptericola halotolerans</name>
    <dbReference type="NCBI Taxonomy" id="300560"/>
    <lineage>
        <taxon>Bacteria</taxon>
        <taxon>Bacillati</taxon>
        <taxon>Actinomycetota</taxon>
        <taxon>Actinomycetes</taxon>
        <taxon>Micrococcales</taxon>
        <taxon>Promicromonosporaceae</taxon>
        <taxon>Isoptericola</taxon>
    </lineage>
</organism>
<comment type="caution">
    <text evidence="1">The sequence shown here is derived from an EMBL/GenBank/DDBJ whole genome shotgun (WGS) entry which is preliminary data.</text>
</comment>
<dbReference type="Proteomes" id="UP000757540">
    <property type="component" value="Unassembled WGS sequence"/>
</dbReference>
<dbReference type="EMBL" id="JABEZU010000001">
    <property type="protein sequence ID" value="NOV96812.1"/>
    <property type="molecule type" value="Genomic_DNA"/>
</dbReference>
<reference evidence="1 2" key="1">
    <citation type="submission" date="2020-05" db="EMBL/GenBank/DDBJ databases">
        <title>Genomic Encyclopedia of Type Strains, Phase III (KMG-III): the genomes of soil and plant-associated and newly described type strains.</title>
        <authorList>
            <person name="Whitman W."/>
        </authorList>
    </citation>
    <scope>NUCLEOTIDE SEQUENCE [LARGE SCALE GENOMIC DNA]</scope>
    <source>
        <strain evidence="1 2">KCTC 19046</strain>
    </source>
</reference>
<accession>A0ABX2A4V3</accession>
<evidence type="ECO:0000313" key="1">
    <source>
        <dbReference type="EMBL" id="NOV96812.1"/>
    </source>
</evidence>
<evidence type="ECO:0008006" key="3">
    <source>
        <dbReference type="Google" id="ProtNLM"/>
    </source>
</evidence>
<dbReference type="Gene3D" id="3.40.50.300">
    <property type="entry name" value="P-loop containing nucleotide triphosphate hydrolases"/>
    <property type="match status" value="1"/>
</dbReference>
<proteinExistence type="predicted"/>
<dbReference type="SUPFAM" id="SSF52540">
    <property type="entry name" value="P-loop containing nucleoside triphosphate hydrolases"/>
    <property type="match status" value="1"/>
</dbReference>
<evidence type="ECO:0000313" key="2">
    <source>
        <dbReference type="Proteomes" id="UP000757540"/>
    </source>
</evidence>
<dbReference type="Pfam" id="PF13481">
    <property type="entry name" value="AAA_25"/>
    <property type="match status" value="1"/>
</dbReference>
<protein>
    <recommendedName>
        <fullName evidence="3">AAA family ATPase</fullName>
    </recommendedName>
</protein>